<evidence type="ECO:0000256" key="4">
    <source>
        <dbReference type="ARBA" id="ARBA00022729"/>
    </source>
</evidence>
<evidence type="ECO:0000313" key="8">
    <source>
        <dbReference type="EMBL" id="ATQ41315.1"/>
    </source>
</evidence>
<keyword evidence="5" id="KW-0378">Hydrolase</keyword>
<dbReference type="InterPro" id="IPR057739">
    <property type="entry name" value="Glyco_hydro_29_N"/>
</dbReference>
<dbReference type="Gene3D" id="3.20.20.80">
    <property type="entry name" value="Glycosidases"/>
    <property type="match status" value="1"/>
</dbReference>
<protein>
    <recommendedName>
        <fullName evidence="3">alpha-L-fucosidase</fullName>
        <ecNumber evidence="3">3.2.1.51</ecNumber>
    </recommendedName>
</protein>
<dbReference type="PANTHER" id="PTHR10030:SF37">
    <property type="entry name" value="ALPHA-L-FUCOSIDASE-RELATED"/>
    <property type="match status" value="1"/>
</dbReference>
<dbReference type="GO" id="GO:0005764">
    <property type="term" value="C:lysosome"/>
    <property type="evidence" value="ECO:0007669"/>
    <property type="project" value="TreeGrafter"/>
</dbReference>
<dbReference type="InterPro" id="IPR017853">
    <property type="entry name" value="GH"/>
</dbReference>
<evidence type="ECO:0000256" key="1">
    <source>
        <dbReference type="ARBA" id="ARBA00004071"/>
    </source>
</evidence>
<dbReference type="GO" id="GO:0016139">
    <property type="term" value="P:glycoside catabolic process"/>
    <property type="evidence" value="ECO:0007669"/>
    <property type="project" value="TreeGrafter"/>
</dbReference>
<keyword evidence="9" id="KW-1185">Reference proteome</keyword>
<keyword evidence="6" id="KW-0326">Glycosidase</keyword>
<name>A0A2D2ATM6_9CAUL</name>
<dbReference type="Proteomes" id="UP000228945">
    <property type="component" value="Chromosome"/>
</dbReference>
<dbReference type="EC" id="3.2.1.51" evidence="3"/>
<dbReference type="OrthoDB" id="7176684at2"/>
<dbReference type="SMART" id="SM00812">
    <property type="entry name" value="Alpha_L_fucos"/>
    <property type="match status" value="1"/>
</dbReference>
<dbReference type="GO" id="GO:0006004">
    <property type="term" value="P:fucose metabolic process"/>
    <property type="evidence" value="ECO:0007669"/>
    <property type="project" value="InterPro"/>
</dbReference>
<comment type="function">
    <text evidence="1">Alpha-L-fucosidase is responsible for hydrolyzing the alpha-1,6-linked fucose joined to the reducing-end N-acetylglucosamine of the carbohydrate moieties of glycoproteins.</text>
</comment>
<evidence type="ECO:0000256" key="3">
    <source>
        <dbReference type="ARBA" id="ARBA00012662"/>
    </source>
</evidence>
<proteinExistence type="inferred from homology"/>
<dbReference type="InterPro" id="IPR000933">
    <property type="entry name" value="Glyco_hydro_29"/>
</dbReference>
<evidence type="ECO:0000259" key="7">
    <source>
        <dbReference type="Pfam" id="PF01120"/>
    </source>
</evidence>
<dbReference type="GO" id="GO:0004560">
    <property type="term" value="F:alpha-L-fucosidase activity"/>
    <property type="evidence" value="ECO:0007669"/>
    <property type="project" value="InterPro"/>
</dbReference>
<dbReference type="AlphaFoldDB" id="A0A2D2ATM6"/>
<sequence length="380" mass="42177">MADFSAFAGRPVPDWYAEPQLGIFIHWGLFAVPAYAPPGRSITSLFETDYDDAFVLGPYAEWYENALRDPGSPTSEHHRAHWGDAPYTHFREPFEAAAQAFDAEAWADLFQKAGARYVVFVTKHHDGYCLWPTQVENPHRPGWRSGRDFVGELAEAVRARGMRFGLYYSGGLDWTFRPRLIRNMGEMFACVPTDDAYRAYAAAQVRELIDRYRPSVLWNDIAWPNAEDLPALFADYYRAAPDGVVNDRWLGVAPLFESLRDPAVCAAFNDRIKARIAEQGVHGGGGAVPPHADFRTVEYGFGDHLQGVKWESTRGLGLAFGYNAAEPTSDYLTGEQLQALYRETTAAGGNLLINVGPKADGSIPDVQREPLLALGRALAA</sequence>
<dbReference type="EMBL" id="CP024201">
    <property type="protein sequence ID" value="ATQ41315.1"/>
    <property type="molecule type" value="Genomic_DNA"/>
</dbReference>
<evidence type="ECO:0000313" key="9">
    <source>
        <dbReference type="Proteomes" id="UP000228945"/>
    </source>
</evidence>
<dbReference type="RefSeq" id="WP_099620572.1">
    <property type="nucleotide sequence ID" value="NZ_CP024201.1"/>
</dbReference>
<keyword evidence="4" id="KW-0732">Signal</keyword>
<reference evidence="8 9" key="1">
    <citation type="submission" date="2017-10" db="EMBL/GenBank/DDBJ databases">
        <title>Genome sequence of Caulobacter mirabilis FWC38.</title>
        <authorList>
            <person name="Fiebig A."/>
            <person name="Crosson S."/>
        </authorList>
    </citation>
    <scope>NUCLEOTIDE SEQUENCE [LARGE SCALE GENOMIC DNA]</scope>
    <source>
        <strain evidence="8 9">FWC 38</strain>
    </source>
</reference>
<evidence type="ECO:0000256" key="5">
    <source>
        <dbReference type="ARBA" id="ARBA00022801"/>
    </source>
</evidence>
<dbReference type="SMR" id="A0A2D2ATM6"/>
<dbReference type="Pfam" id="PF01120">
    <property type="entry name" value="Alpha_L_fucos"/>
    <property type="match status" value="1"/>
</dbReference>
<gene>
    <name evidence="8" type="ORF">CSW64_02240</name>
</gene>
<feature type="domain" description="Glycoside hydrolase family 29 N-terminal" evidence="7">
    <location>
        <begin position="9"/>
        <end position="378"/>
    </location>
</feature>
<dbReference type="PRINTS" id="PR00741">
    <property type="entry name" value="GLHYDRLASE29"/>
</dbReference>
<dbReference type="PANTHER" id="PTHR10030">
    <property type="entry name" value="ALPHA-L-FUCOSIDASE"/>
    <property type="match status" value="1"/>
</dbReference>
<dbReference type="SUPFAM" id="SSF51445">
    <property type="entry name" value="(Trans)glycosidases"/>
    <property type="match status" value="1"/>
</dbReference>
<evidence type="ECO:0000256" key="6">
    <source>
        <dbReference type="ARBA" id="ARBA00023295"/>
    </source>
</evidence>
<comment type="similarity">
    <text evidence="2">Belongs to the glycosyl hydrolase 29 family.</text>
</comment>
<evidence type="ECO:0000256" key="2">
    <source>
        <dbReference type="ARBA" id="ARBA00007951"/>
    </source>
</evidence>
<dbReference type="InterPro" id="IPR016286">
    <property type="entry name" value="FUC_metazoa-typ"/>
</dbReference>
<organism evidence="8 9">
    <name type="scientific">Caulobacter mirabilis</name>
    <dbReference type="NCBI Taxonomy" id="69666"/>
    <lineage>
        <taxon>Bacteria</taxon>
        <taxon>Pseudomonadati</taxon>
        <taxon>Pseudomonadota</taxon>
        <taxon>Alphaproteobacteria</taxon>
        <taxon>Caulobacterales</taxon>
        <taxon>Caulobacteraceae</taxon>
        <taxon>Caulobacter</taxon>
    </lineage>
</organism>
<dbReference type="PIRSF" id="PIRSF001092">
    <property type="entry name" value="Alpha-L-fucosidase"/>
    <property type="match status" value="1"/>
</dbReference>
<accession>A0A2D2ATM6</accession>
<dbReference type="KEGG" id="cmb:CSW64_02240"/>